<feature type="non-terminal residue" evidence="1">
    <location>
        <position position="1"/>
    </location>
</feature>
<dbReference type="EMBL" id="JAWDGP010003573">
    <property type="protein sequence ID" value="KAK3772970.1"/>
    <property type="molecule type" value="Genomic_DNA"/>
</dbReference>
<sequence length="44" mass="4800">TSTSVRRTLTSATPRKSVRIQMDLTVVQPAGRDSILTKSDIAKI</sequence>
<evidence type="ECO:0000313" key="2">
    <source>
        <dbReference type="Proteomes" id="UP001283361"/>
    </source>
</evidence>
<dbReference type="Proteomes" id="UP001283361">
    <property type="component" value="Unassembled WGS sequence"/>
</dbReference>
<keyword evidence="2" id="KW-1185">Reference proteome</keyword>
<organism evidence="1 2">
    <name type="scientific">Elysia crispata</name>
    <name type="common">lettuce slug</name>
    <dbReference type="NCBI Taxonomy" id="231223"/>
    <lineage>
        <taxon>Eukaryota</taxon>
        <taxon>Metazoa</taxon>
        <taxon>Spiralia</taxon>
        <taxon>Lophotrochozoa</taxon>
        <taxon>Mollusca</taxon>
        <taxon>Gastropoda</taxon>
        <taxon>Heterobranchia</taxon>
        <taxon>Euthyneura</taxon>
        <taxon>Panpulmonata</taxon>
        <taxon>Sacoglossa</taxon>
        <taxon>Placobranchoidea</taxon>
        <taxon>Plakobranchidae</taxon>
        <taxon>Elysia</taxon>
    </lineage>
</organism>
<accession>A0AAE0ZP34</accession>
<name>A0AAE0ZP34_9GAST</name>
<dbReference type="AlphaFoldDB" id="A0AAE0ZP34"/>
<evidence type="ECO:0000313" key="1">
    <source>
        <dbReference type="EMBL" id="KAK3772970.1"/>
    </source>
</evidence>
<proteinExistence type="predicted"/>
<comment type="caution">
    <text evidence="1">The sequence shown here is derived from an EMBL/GenBank/DDBJ whole genome shotgun (WGS) entry which is preliminary data.</text>
</comment>
<protein>
    <submittedName>
        <fullName evidence="1">Uncharacterized protein</fullName>
    </submittedName>
</protein>
<reference evidence="1" key="1">
    <citation type="journal article" date="2023" name="G3 (Bethesda)">
        <title>A reference genome for the long-term kleptoplast-retaining sea slug Elysia crispata morphotype clarki.</title>
        <authorList>
            <person name="Eastman K.E."/>
            <person name="Pendleton A.L."/>
            <person name="Shaikh M.A."/>
            <person name="Suttiyut T."/>
            <person name="Ogas R."/>
            <person name="Tomko P."/>
            <person name="Gavelis G."/>
            <person name="Widhalm J.R."/>
            <person name="Wisecaver J.H."/>
        </authorList>
    </citation>
    <scope>NUCLEOTIDE SEQUENCE</scope>
    <source>
        <strain evidence="1">ECLA1</strain>
    </source>
</reference>
<gene>
    <name evidence="1" type="ORF">RRG08_064896</name>
</gene>